<dbReference type="KEGG" id="whr:OG579_16590"/>
<accession>A0AAU4JZQ5</accession>
<proteinExistence type="predicted"/>
<evidence type="ECO:0000313" key="3">
    <source>
        <dbReference type="Proteomes" id="UP001432128"/>
    </source>
</evidence>
<feature type="transmembrane region" description="Helical" evidence="1">
    <location>
        <begin position="195"/>
        <end position="216"/>
    </location>
</feature>
<feature type="transmembrane region" description="Helical" evidence="1">
    <location>
        <begin position="251"/>
        <end position="271"/>
    </location>
</feature>
<keyword evidence="3" id="KW-1185">Reference proteome</keyword>
<reference evidence="2 3" key="1">
    <citation type="submission" date="2022-10" db="EMBL/GenBank/DDBJ databases">
        <title>The complete genomes of actinobacterial strains from the NBC collection.</title>
        <authorList>
            <person name="Joergensen T.S."/>
            <person name="Alvarez Arevalo M."/>
            <person name="Sterndorff E.B."/>
            <person name="Faurdal D."/>
            <person name="Vuksanovic O."/>
            <person name="Mourched A.-S."/>
            <person name="Charusanti P."/>
            <person name="Shaw S."/>
            <person name="Blin K."/>
            <person name="Weber T."/>
        </authorList>
    </citation>
    <scope>NUCLEOTIDE SEQUENCE [LARGE SCALE GENOMIC DNA]</scope>
    <source>
        <strain evidence="2 3">NBC_00319</strain>
    </source>
</reference>
<keyword evidence="1" id="KW-0812">Transmembrane</keyword>
<dbReference type="Proteomes" id="UP001432128">
    <property type="component" value="Chromosome"/>
</dbReference>
<keyword evidence="1" id="KW-1133">Transmembrane helix</keyword>
<name>A0AAU4JZQ5_9NOCA</name>
<dbReference type="RefSeq" id="WP_328856827.1">
    <property type="nucleotide sequence ID" value="NZ_CP108021.1"/>
</dbReference>
<protein>
    <submittedName>
        <fullName evidence="2">Uncharacterized protein</fullName>
    </submittedName>
</protein>
<dbReference type="EMBL" id="CP108021">
    <property type="protein sequence ID" value="WUM19307.1"/>
    <property type="molecule type" value="Genomic_DNA"/>
</dbReference>
<gene>
    <name evidence="2" type="ORF">OG579_16590</name>
</gene>
<organism evidence="2 3">
    <name type="scientific">Williamsia herbipolensis</name>
    <dbReference type="NCBI Taxonomy" id="1603258"/>
    <lineage>
        <taxon>Bacteria</taxon>
        <taxon>Bacillati</taxon>
        <taxon>Actinomycetota</taxon>
        <taxon>Actinomycetes</taxon>
        <taxon>Mycobacteriales</taxon>
        <taxon>Nocardiaceae</taxon>
        <taxon>Williamsia</taxon>
    </lineage>
</organism>
<evidence type="ECO:0000256" key="1">
    <source>
        <dbReference type="SAM" id="Phobius"/>
    </source>
</evidence>
<evidence type="ECO:0000313" key="2">
    <source>
        <dbReference type="EMBL" id="WUM19307.1"/>
    </source>
</evidence>
<keyword evidence="1" id="KW-0472">Membrane</keyword>
<feature type="transmembrane region" description="Helical" evidence="1">
    <location>
        <begin position="169"/>
        <end position="188"/>
    </location>
</feature>
<dbReference type="AlphaFoldDB" id="A0AAU4JZQ5"/>
<sequence>MRTFGAGLATLIAIIAMVGALPSLWVHYRVVDREGFTSFVSPMAHDRQIQDLMADEIAAQISDQTGGTLSATLVRPATGAYTRSDQFVADFADVLGQQHDWLFTEPTTDAERNGVLTLDLTEMVNRAIRDFGISGVRVTQPVEIPLSESRRSGLEAGRYATAGDQVTRIAFVAAGIAAVFALLALILARRRGFTLAALGVGAVIAGAVSWVLGVFARGRADDEVAGAQSSAKQIARIVIDSSIDDLHHTSLIVGGVGVAAIAVGILVSLTLERSRR</sequence>